<evidence type="ECO:0000313" key="2">
    <source>
        <dbReference type="EMBL" id="GAG85720.1"/>
    </source>
</evidence>
<feature type="non-terminal residue" evidence="2">
    <location>
        <position position="233"/>
    </location>
</feature>
<comment type="caution">
    <text evidence="2">The sequence shown here is derived from an EMBL/GenBank/DDBJ whole genome shotgun (WGS) entry which is preliminary data.</text>
</comment>
<sequence>MRLKIAVYSAITGGYEPYRHNQNKNGAKFFMFSDRYEDSWTWQFYPSTKLFVDPRRNARYHKILPHEYFDDYDVTCWIDGSMEVKASLPYLIETWLPGYDCVVFKHPDRTCVYDEATVVKGKGYDHADVIDRQMAKYKDEGYPKNNGLSETKIVMRYNTPEITKFNKLWFYELTTGSLRDQLSFDYCAWKTGLKVNRVPPMQEGQKGFVYYKHAKKEKKRIQLGSYPFQLIAA</sequence>
<evidence type="ECO:0000259" key="1">
    <source>
        <dbReference type="Pfam" id="PF04765"/>
    </source>
</evidence>
<reference evidence="2" key="1">
    <citation type="journal article" date="2014" name="Front. Microbiol.">
        <title>High frequency of phylogenetically diverse reductive dehalogenase-homologous genes in deep subseafloor sedimentary metagenomes.</title>
        <authorList>
            <person name="Kawai M."/>
            <person name="Futagami T."/>
            <person name="Toyoda A."/>
            <person name="Takaki Y."/>
            <person name="Nishi S."/>
            <person name="Hori S."/>
            <person name="Arai W."/>
            <person name="Tsubouchi T."/>
            <person name="Morono Y."/>
            <person name="Uchiyama I."/>
            <person name="Ito T."/>
            <person name="Fujiyama A."/>
            <person name="Inagaki F."/>
            <person name="Takami H."/>
        </authorList>
    </citation>
    <scope>NUCLEOTIDE SEQUENCE</scope>
    <source>
        <strain evidence="2">Expedition CK06-06</strain>
    </source>
</reference>
<dbReference type="EMBL" id="BART01019401">
    <property type="protein sequence ID" value="GAG85720.1"/>
    <property type="molecule type" value="Genomic_DNA"/>
</dbReference>
<gene>
    <name evidence="2" type="ORF">S01H4_36320</name>
</gene>
<name>X1ASN1_9ZZZZ</name>
<organism evidence="2">
    <name type="scientific">marine sediment metagenome</name>
    <dbReference type="NCBI Taxonomy" id="412755"/>
    <lineage>
        <taxon>unclassified sequences</taxon>
        <taxon>metagenomes</taxon>
        <taxon>ecological metagenomes</taxon>
    </lineage>
</organism>
<accession>X1ASN1</accession>
<dbReference type="Pfam" id="PF04765">
    <property type="entry name" value="TOD1_MUCI70"/>
    <property type="match status" value="1"/>
</dbReference>
<feature type="domain" description="TOD1/MUCI70 glycosyltransferase-like" evidence="1">
    <location>
        <begin position="48"/>
        <end position="192"/>
    </location>
</feature>
<dbReference type="AlphaFoldDB" id="X1ASN1"/>
<proteinExistence type="predicted"/>
<dbReference type="InterPro" id="IPR006852">
    <property type="entry name" value="TOD1_MUCI70"/>
</dbReference>
<dbReference type="PANTHER" id="PTHR12956">
    <property type="entry name" value="ALKALINE CERAMIDASE-RELATED"/>
    <property type="match status" value="1"/>
</dbReference>
<dbReference type="InterPro" id="IPR048354">
    <property type="entry name" value="TOD1_MUCI70_glycTrfase_dom"/>
</dbReference>
<protein>
    <recommendedName>
        <fullName evidence="1">TOD1/MUCI70 glycosyltransferase-like domain-containing protein</fullName>
    </recommendedName>
</protein>